<proteinExistence type="predicted"/>
<reference evidence="1" key="1">
    <citation type="submission" date="2023-02" db="EMBL/GenBank/DDBJ databases">
        <title>Mating type loci evolution in Malassezia.</title>
        <authorList>
            <person name="Coelho M.A."/>
        </authorList>
    </citation>
    <scope>NUCLEOTIDE SEQUENCE</scope>
    <source>
        <strain evidence="1">CBS 14136</strain>
    </source>
</reference>
<dbReference type="AlphaFoldDB" id="A0AAF0F9R2"/>
<protein>
    <submittedName>
        <fullName evidence="1">Uncharacterized protein</fullName>
    </submittedName>
</protein>
<gene>
    <name evidence="1" type="ORF">MPSI1_000983</name>
</gene>
<dbReference type="EMBL" id="CP118375">
    <property type="protein sequence ID" value="WFD42341.1"/>
    <property type="molecule type" value="Genomic_DNA"/>
</dbReference>
<sequence>MITIRVSEFVPLHLVSRRVTAHQEGAQVSDPLAGMSLSDAQAAPSLDELLEPVPYAGEAMEIEDETPRTLRLGPQHFPTQSNGLEELFEKRLALDAPSLQDSSWHWTTSQAPIVIISLAVAIALMQSILRSN</sequence>
<accession>A0AAF0F9R2</accession>
<name>A0AAF0F9R2_9BASI</name>
<dbReference type="Proteomes" id="UP001214628">
    <property type="component" value="Chromosome 1"/>
</dbReference>
<evidence type="ECO:0000313" key="2">
    <source>
        <dbReference type="Proteomes" id="UP001214628"/>
    </source>
</evidence>
<keyword evidence="2" id="KW-1185">Reference proteome</keyword>
<evidence type="ECO:0000313" key="1">
    <source>
        <dbReference type="EMBL" id="WFD42341.1"/>
    </source>
</evidence>
<organism evidence="1 2">
    <name type="scientific">Malassezia psittaci</name>
    <dbReference type="NCBI Taxonomy" id="1821823"/>
    <lineage>
        <taxon>Eukaryota</taxon>
        <taxon>Fungi</taxon>
        <taxon>Dikarya</taxon>
        <taxon>Basidiomycota</taxon>
        <taxon>Ustilaginomycotina</taxon>
        <taxon>Malasseziomycetes</taxon>
        <taxon>Malasseziales</taxon>
        <taxon>Malasseziaceae</taxon>
        <taxon>Malassezia</taxon>
    </lineage>
</organism>